<evidence type="ECO:0000313" key="3">
    <source>
        <dbReference type="EMBL" id="TDW97553.1"/>
    </source>
</evidence>
<evidence type="ECO:0000256" key="2">
    <source>
        <dbReference type="SAM" id="SignalP"/>
    </source>
</evidence>
<proteinExistence type="predicted"/>
<organism evidence="3 4">
    <name type="scientific">Dinghuibacter silviterrae</name>
    <dbReference type="NCBI Taxonomy" id="1539049"/>
    <lineage>
        <taxon>Bacteria</taxon>
        <taxon>Pseudomonadati</taxon>
        <taxon>Bacteroidota</taxon>
        <taxon>Chitinophagia</taxon>
        <taxon>Chitinophagales</taxon>
        <taxon>Chitinophagaceae</taxon>
        <taxon>Dinghuibacter</taxon>
    </lineage>
</organism>
<dbReference type="EMBL" id="SODV01000002">
    <property type="protein sequence ID" value="TDW97553.1"/>
    <property type="molecule type" value="Genomic_DNA"/>
</dbReference>
<dbReference type="RefSeq" id="WP_133999988.1">
    <property type="nucleotide sequence ID" value="NZ_SODV01000002.1"/>
</dbReference>
<dbReference type="PANTHER" id="PTHR47406:SF2">
    <property type="entry name" value="ALPHA GLUCURONIDASE N-TERMINAL DOMAIN-CONTAINING PROTEIN"/>
    <property type="match status" value="1"/>
</dbReference>
<gene>
    <name evidence="3" type="ORF">EDB95_5403</name>
</gene>
<dbReference type="Gene3D" id="3.30.379.10">
    <property type="entry name" value="Chitobiase/beta-hexosaminidase domain 2-like"/>
    <property type="match status" value="1"/>
</dbReference>
<accession>A0A4R8DII6</accession>
<comment type="caution">
    <text evidence="3">The sequence shown here is derived from an EMBL/GenBank/DDBJ whole genome shotgun (WGS) entry which is preliminary data.</text>
</comment>
<dbReference type="PROSITE" id="PS51257">
    <property type="entry name" value="PROKAR_LIPOPROTEIN"/>
    <property type="match status" value="1"/>
</dbReference>
<keyword evidence="4" id="KW-1185">Reference proteome</keyword>
<dbReference type="InterPro" id="IPR032287">
    <property type="entry name" value="DUF4838"/>
</dbReference>
<dbReference type="OrthoDB" id="1099022at2"/>
<keyword evidence="2" id="KW-0732">Signal</keyword>
<feature type="signal peptide" evidence="2">
    <location>
        <begin position="1"/>
        <end position="20"/>
    </location>
</feature>
<sequence>MRRVLGNTLLWLLSMTACNAGPVTLVRDGVSTYTIVIPAEASKAERDAASVLQRYLALVSGATLPIVSESDLPKGAVAAGPAAAGPSAPGAVSAARGAIFLGKTAAARGAFDFSKIHDDGFFIATRDDALFIAGAHGRSTVYGVYEFLDRYLGCKKYDAGPAVVPAARTVTVDGGVYDLQNPSFSYRQTYYPPSSDPEYLEWHHLHQFEDLWGVWGHSYFKFVPPSTYWAAHPEYYALVDGRRRPTQLCLSNDTVFQLTVAFLKERMARNPDALYWSIAANDDNGYCTCDRCRRADTEEGSPSGSLIRFVNRVAEQFPDKVFTTLAYGYTSKAPLHTAPASNVYVMLSSIDAPRQRPFTLANLDAWARLTPRLMLWDYTTQFTNYAAPFPDYAVLQPNLQYALQHGVRGVFEQGSGETYGDMGVYNSYVQAALLWNPSADVHRLTTDFCNGYYGPAAGSYIAQYLEALSAGLARSGMLLDIYGNPVNEYNSFLTPEAIDALSTLLDKAEAAAGASPAPPRAAQGPPLAAAAAPPANVPYAARVAATRLPLEYTVLQQSRFYGIEPHGYLQPDGQGGYTVRPNWSARVDRFVAACLKAGVKELSEGGLSPAAYAAEWKTIFAHGWEPTKALHTAVTLAHPYVEDYPAKGERTLTDGMPGFNDFSYNWLCFYGVDMGATIDLGTVQPFSHVHMHFLYDPRHWIFLPREVRVETSVDGTHFTSLGVHPYPAPDEDYTLSIVDCAFTGGVSARFIRVTAVVPAALPEWRPSATKKAMICCDEVWVQ</sequence>
<feature type="chain" id="PRO_5020524723" evidence="2">
    <location>
        <begin position="21"/>
        <end position="782"/>
    </location>
</feature>
<dbReference type="InterPro" id="IPR029018">
    <property type="entry name" value="Hex-like_dom2"/>
</dbReference>
<name>A0A4R8DII6_9BACT</name>
<dbReference type="InterPro" id="IPR008979">
    <property type="entry name" value="Galactose-bd-like_sf"/>
</dbReference>
<reference evidence="3 4" key="1">
    <citation type="submission" date="2019-03" db="EMBL/GenBank/DDBJ databases">
        <title>Genomic Encyclopedia of Type Strains, Phase IV (KMG-IV): sequencing the most valuable type-strain genomes for metagenomic binning, comparative biology and taxonomic classification.</title>
        <authorList>
            <person name="Goeker M."/>
        </authorList>
    </citation>
    <scope>NUCLEOTIDE SEQUENCE [LARGE SCALE GENOMIC DNA]</scope>
    <source>
        <strain evidence="3 4">DSM 100059</strain>
    </source>
</reference>
<dbReference type="SUPFAM" id="SSF55545">
    <property type="entry name" value="beta-N-acetylhexosaminidase-like domain"/>
    <property type="match status" value="1"/>
</dbReference>
<dbReference type="PANTHER" id="PTHR47406">
    <property type="entry name" value="COAGULATION FACTOR 5/8 TYPE, C-TERMINAL"/>
    <property type="match status" value="1"/>
</dbReference>
<evidence type="ECO:0000313" key="4">
    <source>
        <dbReference type="Proteomes" id="UP000294498"/>
    </source>
</evidence>
<dbReference type="GO" id="GO:0016787">
    <property type="term" value="F:hydrolase activity"/>
    <property type="evidence" value="ECO:0007669"/>
    <property type="project" value="UniProtKB-KW"/>
</dbReference>
<protein>
    <submittedName>
        <fullName evidence="3">Uncharacterized protein DUF4838</fullName>
    </submittedName>
</protein>
<dbReference type="AlphaFoldDB" id="A0A4R8DII6"/>
<keyword evidence="1" id="KW-0378">Hydrolase</keyword>
<dbReference type="Gene3D" id="2.60.120.260">
    <property type="entry name" value="Galactose-binding domain-like"/>
    <property type="match status" value="1"/>
</dbReference>
<evidence type="ECO:0000256" key="1">
    <source>
        <dbReference type="ARBA" id="ARBA00022801"/>
    </source>
</evidence>
<dbReference type="Proteomes" id="UP000294498">
    <property type="component" value="Unassembled WGS sequence"/>
</dbReference>
<dbReference type="Pfam" id="PF16126">
    <property type="entry name" value="DUF4838"/>
    <property type="match status" value="1"/>
</dbReference>
<dbReference type="SUPFAM" id="SSF49785">
    <property type="entry name" value="Galactose-binding domain-like"/>
    <property type="match status" value="1"/>
</dbReference>
<dbReference type="GO" id="GO:0005975">
    <property type="term" value="P:carbohydrate metabolic process"/>
    <property type="evidence" value="ECO:0007669"/>
    <property type="project" value="UniProtKB-ARBA"/>
</dbReference>